<name>A0A2Z6EZ72_9VIRU</name>
<dbReference type="GO" id="GO:0019028">
    <property type="term" value="C:viral capsid"/>
    <property type="evidence" value="ECO:0007669"/>
    <property type="project" value="UniProtKB-KW"/>
</dbReference>
<evidence type="ECO:0000256" key="2">
    <source>
        <dbReference type="ARBA" id="ARBA00022561"/>
    </source>
</evidence>
<organism evidence="5">
    <name type="scientific">Cucurbit aphid-borne yellows virus</name>
    <dbReference type="NCBI Taxonomy" id="91753"/>
    <lineage>
        <taxon>Viruses</taxon>
        <taxon>Riboviria</taxon>
        <taxon>Orthornavirae</taxon>
        <taxon>Pisuviricota</taxon>
        <taxon>Pisoniviricetes</taxon>
        <taxon>Sobelivirales</taxon>
        <taxon>Solemoviridae</taxon>
        <taxon>Polerovirus</taxon>
        <taxon>Polerovirus CABYV</taxon>
    </lineage>
</organism>
<dbReference type="GO" id="GO:0005198">
    <property type="term" value="F:structural molecule activity"/>
    <property type="evidence" value="ECO:0007669"/>
    <property type="project" value="InterPro"/>
</dbReference>
<keyword evidence="3" id="KW-0946">Virion</keyword>
<feature type="compositionally biased region" description="Low complexity" evidence="4">
    <location>
        <begin position="71"/>
        <end position="81"/>
    </location>
</feature>
<feature type="compositionally biased region" description="Basic residues" evidence="4">
    <location>
        <begin position="38"/>
        <end position="57"/>
    </location>
</feature>
<feature type="compositionally biased region" description="Low complexity" evidence="4">
    <location>
        <begin position="1"/>
        <end position="11"/>
    </location>
</feature>
<dbReference type="PRINTS" id="PR00915">
    <property type="entry name" value="LUTEOGP1COAT"/>
</dbReference>
<evidence type="ECO:0000313" key="5">
    <source>
        <dbReference type="EMBL" id="BBE10933.1"/>
    </source>
</evidence>
<sequence>MNTVAARNQNAGRRRRRNQRPTRRDRVVVVNPVGGPPRGRRSRRNRRRPNRGGRARRGSPGETFVFSKDNLTGSSSGSSTLRAVTHREPSIQLWNTQGLP</sequence>
<evidence type="ECO:0000256" key="3">
    <source>
        <dbReference type="ARBA" id="ARBA00022844"/>
    </source>
</evidence>
<feature type="compositionally biased region" description="Basic residues" evidence="4">
    <location>
        <begin position="12"/>
        <end position="21"/>
    </location>
</feature>
<comment type="subcellular location">
    <subcellularLocation>
        <location evidence="1">Virion</location>
    </subcellularLocation>
</comment>
<evidence type="ECO:0000256" key="1">
    <source>
        <dbReference type="ARBA" id="ARBA00004328"/>
    </source>
</evidence>
<feature type="region of interest" description="Disordered" evidence="4">
    <location>
        <begin position="1"/>
        <end position="100"/>
    </location>
</feature>
<proteinExistence type="predicted"/>
<protein>
    <submittedName>
        <fullName evidence="5">Coat protein</fullName>
    </submittedName>
</protein>
<accession>A0A2Z6EZ72</accession>
<reference evidence="5" key="1">
    <citation type="submission" date="2018-05" db="EMBL/GenBank/DDBJ databases">
        <title>Identification of Cucurbit aphid-borne yellows virus on Cucumis melo.</title>
        <authorList>
            <person name="Rahmatillah M."/>
            <person name="Damayanti T.A."/>
            <person name="Listihani L."/>
        </authorList>
    </citation>
    <scope>NUCLEOTIDE SEQUENCE</scope>
    <source>
        <strain evidence="5">CABYV-Nganjuk</strain>
    </source>
</reference>
<dbReference type="EMBL" id="LC384060">
    <property type="protein sequence ID" value="BBE10933.1"/>
    <property type="molecule type" value="Genomic_RNA"/>
</dbReference>
<keyword evidence="2 5" id="KW-0167">Capsid protein</keyword>
<evidence type="ECO:0000256" key="4">
    <source>
        <dbReference type="SAM" id="MobiDB-lite"/>
    </source>
</evidence>
<dbReference type="InterPro" id="IPR001517">
    <property type="entry name" value="Luteo_coat"/>
</dbReference>